<dbReference type="Pfam" id="PF00320">
    <property type="entry name" value="GATA"/>
    <property type="match status" value="1"/>
</dbReference>
<dbReference type="SMART" id="SM00401">
    <property type="entry name" value="ZnF_GATA"/>
    <property type="match status" value="1"/>
</dbReference>
<evidence type="ECO:0000256" key="7">
    <source>
        <dbReference type="ARBA" id="ARBA00024019"/>
    </source>
</evidence>
<accession>A0A6P3ZA06</accession>
<dbReference type="GO" id="GO:0008270">
    <property type="term" value="F:zinc ion binding"/>
    <property type="evidence" value="ECO:0007669"/>
    <property type="project" value="UniProtKB-KW"/>
</dbReference>
<dbReference type="PROSITE" id="PS50114">
    <property type="entry name" value="GATA_ZN_FINGER_2"/>
    <property type="match status" value="1"/>
</dbReference>
<dbReference type="Gene3D" id="3.30.50.10">
    <property type="entry name" value="Erythroid Transcription Factor GATA-1, subunit A"/>
    <property type="match status" value="1"/>
</dbReference>
<evidence type="ECO:0000256" key="1">
    <source>
        <dbReference type="ARBA" id="ARBA00022723"/>
    </source>
</evidence>
<proteinExistence type="inferred from homology"/>
<feature type="compositionally biased region" description="Low complexity" evidence="10">
    <location>
        <begin position="81"/>
        <end position="105"/>
    </location>
</feature>
<reference evidence="13" key="1">
    <citation type="submission" date="2025-08" db="UniProtKB">
        <authorList>
            <consortium name="RefSeq"/>
        </authorList>
    </citation>
    <scope>IDENTIFICATION</scope>
    <source>
        <tissue evidence="13">Seedling</tissue>
    </source>
</reference>
<evidence type="ECO:0000256" key="4">
    <source>
        <dbReference type="ARBA" id="ARBA00023015"/>
    </source>
</evidence>
<keyword evidence="3" id="KW-0862">Zinc</keyword>
<keyword evidence="4" id="KW-0805">Transcription regulation</keyword>
<evidence type="ECO:0000256" key="10">
    <source>
        <dbReference type="SAM" id="MobiDB-lite"/>
    </source>
</evidence>
<evidence type="ECO:0000313" key="13">
    <source>
        <dbReference type="RefSeq" id="XP_015874948.3"/>
    </source>
</evidence>
<keyword evidence="2 9" id="KW-0863">Zinc-finger</keyword>
<keyword evidence="6" id="KW-0804">Transcription</keyword>
<dbReference type="AlphaFoldDB" id="A0A6P3ZA06"/>
<dbReference type="GeneID" id="107411803"/>
<keyword evidence="1" id="KW-0479">Metal-binding</keyword>
<keyword evidence="12" id="KW-1185">Reference proteome</keyword>
<evidence type="ECO:0000256" key="3">
    <source>
        <dbReference type="ARBA" id="ARBA00022833"/>
    </source>
</evidence>
<feature type="domain" description="GATA-type" evidence="11">
    <location>
        <begin position="18"/>
        <end position="54"/>
    </location>
</feature>
<evidence type="ECO:0000256" key="8">
    <source>
        <dbReference type="ARBA" id="ARBA00037539"/>
    </source>
</evidence>
<dbReference type="InterPro" id="IPR013088">
    <property type="entry name" value="Znf_NHR/GATA"/>
</dbReference>
<organism evidence="12 13">
    <name type="scientific">Ziziphus jujuba</name>
    <name type="common">Chinese jujube</name>
    <name type="synonym">Ziziphus sativa</name>
    <dbReference type="NCBI Taxonomy" id="326968"/>
    <lineage>
        <taxon>Eukaryota</taxon>
        <taxon>Viridiplantae</taxon>
        <taxon>Streptophyta</taxon>
        <taxon>Embryophyta</taxon>
        <taxon>Tracheophyta</taxon>
        <taxon>Spermatophyta</taxon>
        <taxon>Magnoliopsida</taxon>
        <taxon>eudicotyledons</taxon>
        <taxon>Gunneridae</taxon>
        <taxon>Pentapetalae</taxon>
        <taxon>rosids</taxon>
        <taxon>fabids</taxon>
        <taxon>Rosales</taxon>
        <taxon>Rhamnaceae</taxon>
        <taxon>Paliureae</taxon>
        <taxon>Ziziphus</taxon>
    </lineage>
</organism>
<comment type="similarity">
    <text evidence="7">Belongs to the type IV zinc-finger family. Class B subfamily.</text>
</comment>
<dbReference type="SUPFAM" id="SSF57716">
    <property type="entry name" value="Glucocorticoid receptor-like (DNA-binding domain)"/>
    <property type="match status" value="1"/>
</dbReference>
<gene>
    <name evidence="13" type="primary">LOC107411803</name>
</gene>
<dbReference type="PANTHER" id="PTHR47172:SF9">
    <property type="entry name" value="GATA TRANSCRIPTION FACTOR 23"/>
    <property type="match status" value="1"/>
</dbReference>
<keyword evidence="5" id="KW-0238">DNA-binding</keyword>
<comment type="function">
    <text evidence="8">Transcriptional regulator that specifically binds 5'-GATA-3' or 5'-GAT-3' motifs within gene promoters.</text>
</comment>
<evidence type="ECO:0000259" key="11">
    <source>
        <dbReference type="PROSITE" id="PS50114"/>
    </source>
</evidence>
<evidence type="ECO:0000256" key="6">
    <source>
        <dbReference type="ARBA" id="ARBA00023163"/>
    </source>
</evidence>
<dbReference type="Proteomes" id="UP001652623">
    <property type="component" value="Chromosome 10"/>
</dbReference>
<dbReference type="InterPro" id="IPR000679">
    <property type="entry name" value="Znf_GATA"/>
</dbReference>
<dbReference type="RefSeq" id="XP_015874948.3">
    <property type="nucleotide sequence ID" value="XM_016019462.4"/>
</dbReference>
<dbReference type="PROSITE" id="PS00344">
    <property type="entry name" value="GATA_ZN_FINGER_1"/>
    <property type="match status" value="1"/>
</dbReference>
<dbReference type="GO" id="GO:0043565">
    <property type="term" value="F:sequence-specific DNA binding"/>
    <property type="evidence" value="ECO:0007669"/>
    <property type="project" value="InterPro"/>
</dbReference>
<dbReference type="GO" id="GO:0006355">
    <property type="term" value="P:regulation of DNA-templated transcription"/>
    <property type="evidence" value="ECO:0007669"/>
    <property type="project" value="InterPro"/>
</dbReference>
<dbReference type="InParanoid" id="A0A6P3ZA06"/>
<evidence type="ECO:0000313" key="12">
    <source>
        <dbReference type="Proteomes" id="UP001652623"/>
    </source>
</evidence>
<feature type="region of interest" description="Disordered" evidence="10">
    <location>
        <begin position="69"/>
        <end position="114"/>
    </location>
</feature>
<dbReference type="CDD" id="cd00202">
    <property type="entry name" value="ZnF_GATA"/>
    <property type="match status" value="1"/>
</dbReference>
<name>A0A6P3ZA06_ZIZJJ</name>
<dbReference type="KEGG" id="zju:107411803"/>
<evidence type="ECO:0000256" key="5">
    <source>
        <dbReference type="ARBA" id="ARBA00023125"/>
    </source>
</evidence>
<evidence type="ECO:0000256" key="9">
    <source>
        <dbReference type="PROSITE-ProRule" id="PRU00094"/>
    </source>
</evidence>
<dbReference type="PANTHER" id="PTHR47172">
    <property type="entry name" value="OS01G0976800 PROTEIN"/>
    <property type="match status" value="1"/>
</dbReference>
<protein>
    <submittedName>
        <fullName evidence="13">GATA transcription factor 16</fullName>
    </submittedName>
</protein>
<sequence>MGMMDLRKKKSLPEGMNENNEKCCTDCKTTKTPLWRGGPAGPKTLCNACGIRHRKKRIPVVRLSNRTERKRERLTCSHGNTKTSSATTTTTTTTTPTLTIGPTSSDENGGRDSSESLKARIMALGMDVFLQSSSVVKKQRWQKRRKLGEEEQAAVSLMALSCGSVFA</sequence>
<evidence type="ECO:0000256" key="2">
    <source>
        <dbReference type="ARBA" id="ARBA00022771"/>
    </source>
</evidence>